<dbReference type="HOGENOM" id="CLU_1906177_0_0_1"/>
<feature type="compositionally biased region" description="Basic and acidic residues" evidence="1">
    <location>
        <begin position="55"/>
        <end position="65"/>
    </location>
</feature>
<protein>
    <submittedName>
        <fullName evidence="2">Uncharacterized protein</fullName>
    </submittedName>
</protein>
<organism evidence="2">
    <name type="scientific">Ajellomyces dermatitidis (strain ATCC 18188 / CBS 674.68)</name>
    <name type="common">Blastomyces dermatitidis</name>
    <dbReference type="NCBI Taxonomy" id="653446"/>
    <lineage>
        <taxon>Eukaryota</taxon>
        <taxon>Fungi</taxon>
        <taxon>Dikarya</taxon>
        <taxon>Ascomycota</taxon>
        <taxon>Pezizomycotina</taxon>
        <taxon>Eurotiomycetes</taxon>
        <taxon>Eurotiomycetidae</taxon>
        <taxon>Onygenales</taxon>
        <taxon>Ajellomycetaceae</taxon>
        <taxon>Blastomyces</taxon>
    </lineage>
</organism>
<reference evidence="2" key="1">
    <citation type="submission" date="2010-03" db="EMBL/GenBank/DDBJ databases">
        <title>Annotation of Blastomyces dermatitidis strain ATCC 18188.</title>
        <authorList>
            <consortium name="The Broad Institute Genome Sequencing Platform"/>
            <consortium name="Broad Institute Genome Sequencing Center for Infectious Disease."/>
            <person name="Cuomo C."/>
            <person name="Klein B."/>
            <person name="Sullivan T."/>
            <person name="Heitman J."/>
            <person name="Young S."/>
            <person name="Zeng Q."/>
            <person name="Gargeya S."/>
            <person name="Alvarado L."/>
            <person name="Berlin A.M."/>
            <person name="Chapman S.B."/>
            <person name="Chen Z."/>
            <person name="Freedman E."/>
            <person name="Gellesch M."/>
            <person name="Goldberg J."/>
            <person name="Griggs A."/>
            <person name="Gujja S."/>
            <person name="Heilman E."/>
            <person name="Heiman D."/>
            <person name="Howarth C."/>
            <person name="Mehta T."/>
            <person name="Neiman D."/>
            <person name="Pearson M."/>
            <person name="Roberts A."/>
            <person name="Saif S."/>
            <person name="Shea T."/>
            <person name="Shenoy N."/>
            <person name="Sisk P."/>
            <person name="Stolte C."/>
            <person name="Sykes S."/>
            <person name="White J."/>
            <person name="Yandava C."/>
            <person name="Haas B."/>
            <person name="Nusbaum C."/>
            <person name="Birren B."/>
        </authorList>
    </citation>
    <scope>NUCLEOTIDE SEQUENCE [LARGE SCALE GENOMIC DNA]</scope>
    <source>
        <strain evidence="2">ATCC 18188</strain>
    </source>
</reference>
<dbReference type="EMBL" id="GG749416">
    <property type="protein sequence ID" value="EGE79625.1"/>
    <property type="molecule type" value="Genomic_DNA"/>
</dbReference>
<proteinExistence type="predicted"/>
<gene>
    <name evidence="2" type="ORF">BDDG_02566</name>
</gene>
<name>F2T8R2_AJEDA</name>
<dbReference type="AlphaFoldDB" id="F2T8R2"/>
<accession>F2T8R2</accession>
<sequence length="133" mass="15460">MNTLIDPDMLDLSELSHLAHNGINGECPTGEENSEEDSNSSPTSNPPRRRRRTRHPDAEMYEKEIRPTEQRLRLETKWMYFLSFTKENLDQTVAKITKTDDKTSYTFSSSRTTMLDTVKTWKSRSLKEMKASI</sequence>
<feature type="region of interest" description="Disordered" evidence="1">
    <location>
        <begin position="16"/>
        <end position="65"/>
    </location>
</feature>
<dbReference type="Proteomes" id="UP000007802">
    <property type="component" value="Unassembled WGS sequence"/>
</dbReference>
<evidence type="ECO:0000313" key="2">
    <source>
        <dbReference type="EMBL" id="EGE79625.1"/>
    </source>
</evidence>
<evidence type="ECO:0000256" key="1">
    <source>
        <dbReference type="SAM" id="MobiDB-lite"/>
    </source>
</evidence>